<dbReference type="InterPro" id="IPR036890">
    <property type="entry name" value="HATPase_C_sf"/>
</dbReference>
<comment type="catalytic activity">
    <reaction evidence="1">
        <text>ATP + protein L-histidine = ADP + protein N-phospho-L-histidine.</text>
        <dbReference type="EC" id="2.7.13.3"/>
    </reaction>
</comment>
<evidence type="ECO:0000256" key="2">
    <source>
        <dbReference type="ARBA" id="ARBA00012438"/>
    </source>
</evidence>
<accession>A0A7Y9IVX9</accession>
<gene>
    <name evidence="9" type="ORF">FHW18_002769</name>
</gene>
<evidence type="ECO:0000256" key="1">
    <source>
        <dbReference type="ARBA" id="ARBA00000085"/>
    </source>
</evidence>
<dbReference type="Proteomes" id="UP000542125">
    <property type="component" value="Unassembled WGS sequence"/>
</dbReference>
<dbReference type="InterPro" id="IPR000700">
    <property type="entry name" value="PAS-assoc_C"/>
</dbReference>
<sequence length="828" mass="90692">MNRQFVIVGANQTYLRVTGRTLEGLVGLRIFDAFPSRDAAGQLDANGLALQDSLRRAVDLRKRDELPYIHYAIARSTDAGDVIEDRYWSATHTPLFDTEGEVEYLLQHTEDITEIQVMRKELRATRMDQEDADTTTPGSVESRVLRRAMVVQEANQVLQAEASHLRRLFEEAPGFMCFLQGPNHVYQIANAAYFKLIGRHDVLGKPIRMALPDLAGQGMFEMLDKAFADGKAFVGIDLPVQFNRTGDDHLTQRYVDVVCQPVIEPDGSVSGIFIQGSDVTQRKLAQEELVRHREHLELLVEERTAELEASEAQRRQALKMEAVGRLTGGIAHDFNNVLQVIGGNLQLLRQFVDTDDRASRRLASAMSGVERGAKLASQLLSFARKQPLEPVVLNAGVLLNSMDDILRRALGETIELETVIAGGLWNVHVDRNQLENALLNLAINARDAMDGDGRITLETNNASLDDAYAAVHEEVTPGQYVMIAVSDTGSGMTEDVMARAFEPFFTTKPDGKGSGLGLSMVYGFVKQSGGHLKIYSEIGHGSTIKMYLPRVHAVEEVSRPAFEGAATGGTETVLVVEDDPAVRATAVDLLVELGYHVLKAHDAQSALAVIDSGVPIDVLFTDVVMPGPIRSPELARRAKQMQPRIEVLFTSGYTENAIVHGGRLDPGVALLGKPYRRDDLARKLRHVLAGREHVEQAQVALNNMPAVQRLPGTPARVLVVEDNADALAATLEILDYLGYPAEGAATADAAMDLLAAQRFDVLLADVELAGTSGVDLAVRVRQQYDLQVVFASGYPARETPIADAPWLQKPFTIDDMSALLIRLSAVPR</sequence>
<dbReference type="InterPro" id="IPR003661">
    <property type="entry name" value="HisK_dim/P_dom"/>
</dbReference>
<protein>
    <recommendedName>
        <fullName evidence="2">histidine kinase</fullName>
        <ecNumber evidence="2">2.7.13.3</ecNumber>
    </recommendedName>
</protein>
<dbReference type="SMART" id="SM00387">
    <property type="entry name" value="HATPase_c"/>
    <property type="match status" value="1"/>
</dbReference>
<dbReference type="PROSITE" id="PS50113">
    <property type="entry name" value="PAC"/>
    <property type="match status" value="1"/>
</dbReference>
<dbReference type="InterPro" id="IPR001789">
    <property type="entry name" value="Sig_transdc_resp-reg_receiver"/>
</dbReference>
<dbReference type="SUPFAM" id="SSF47384">
    <property type="entry name" value="Homodimeric domain of signal transducing histidine kinase"/>
    <property type="match status" value="1"/>
</dbReference>
<dbReference type="InterPro" id="IPR003594">
    <property type="entry name" value="HATPase_dom"/>
</dbReference>
<reference evidence="9 10" key="1">
    <citation type="submission" date="2020-07" db="EMBL/GenBank/DDBJ databases">
        <title>Genomic Encyclopedia of Type Strains, Phase IV (KMG-V): Genome sequencing to study the core and pangenomes of soil and plant-associated prokaryotes.</title>
        <authorList>
            <person name="Whitman W."/>
        </authorList>
    </citation>
    <scope>NUCLEOTIDE SEQUENCE [LARGE SCALE GENOMIC DNA]</scope>
    <source>
        <strain evidence="9 10">SAS40</strain>
    </source>
</reference>
<dbReference type="SMART" id="SM00388">
    <property type="entry name" value="HisKA"/>
    <property type="match status" value="1"/>
</dbReference>
<evidence type="ECO:0000256" key="5">
    <source>
        <dbReference type="SAM" id="Coils"/>
    </source>
</evidence>
<dbReference type="Pfam" id="PF00072">
    <property type="entry name" value="Response_reg"/>
    <property type="match status" value="2"/>
</dbReference>
<dbReference type="SUPFAM" id="SSF55785">
    <property type="entry name" value="PYP-like sensor domain (PAS domain)"/>
    <property type="match status" value="2"/>
</dbReference>
<dbReference type="Pfam" id="PF02518">
    <property type="entry name" value="HATPase_c"/>
    <property type="match status" value="1"/>
</dbReference>
<dbReference type="AlphaFoldDB" id="A0A7Y9IVX9"/>
<feature type="domain" description="Response regulatory" evidence="7">
    <location>
        <begin position="716"/>
        <end position="824"/>
    </location>
</feature>
<comment type="caution">
    <text evidence="9">The sequence shown here is derived from an EMBL/GenBank/DDBJ whole genome shotgun (WGS) entry which is preliminary data.</text>
</comment>
<dbReference type="Gene3D" id="3.40.50.2300">
    <property type="match status" value="2"/>
</dbReference>
<feature type="domain" description="PAC" evidence="8">
    <location>
        <begin position="236"/>
        <end position="291"/>
    </location>
</feature>
<dbReference type="SMART" id="SM00448">
    <property type="entry name" value="REC"/>
    <property type="match status" value="2"/>
</dbReference>
<feature type="modified residue" description="4-aspartylphosphate" evidence="4">
    <location>
        <position position="622"/>
    </location>
</feature>
<dbReference type="EC" id="2.7.13.3" evidence="2"/>
<dbReference type="PANTHER" id="PTHR43065">
    <property type="entry name" value="SENSOR HISTIDINE KINASE"/>
    <property type="match status" value="1"/>
</dbReference>
<evidence type="ECO:0000256" key="3">
    <source>
        <dbReference type="ARBA" id="ARBA00022553"/>
    </source>
</evidence>
<dbReference type="PROSITE" id="PS50109">
    <property type="entry name" value="HIS_KIN"/>
    <property type="match status" value="1"/>
</dbReference>
<keyword evidence="9" id="KW-0418">Kinase</keyword>
<keyword evidence="9" id="KW-0808">Transferase</keyword>
<evidence type="ECO:0000313" key="9">
    <source>
        <dbReference type="EMBL" id="NYE83498.1"/>
    </source>
</evidence>
<dbReference type="Gene3D" id="3.30.565.10">
    <property type="entry name" value="Histidine kinase-like ATPase, C-terminal domain"/>
    <property type="match status" value="1"/>
</dbReference>
<dbReference type="SUPFAM" id="SSF52172">
    <property type="entry name" value="CheY-like"/>
    <property type="match status" value="2"/>
</dbReference>
<dbReference type="InterPro" id="IPR005467">
    <property type="entry name" value="His_kinase_dom"/>
</dbReference>
<name>A0A7Y9IVX9_9BURK</name>
<keyword evidence="3 4" id="KW-0597">Phosphoprotein</keyword>
<dbReference type="PANTHER" id="PTHR43065:SF49">
    <property type="entry name" value="HISTIDINE KINASE"/>
    <property type="match status" value="1"/>
</dbReference>
<proteinExistence type="predicted"/>
<evidence type="ECO:0000259" key="7">
    <source>
        <dbReference type="PROSITE" id="PS50110"/>
    </source>
</evidence>
<evidence type="ECO:0000313" key="10">
    <source>
        <dbReference type="Proteomes" id="UP000542125"/>
    </source>
</evidence>
<dbReference type="Pfam" id="PF08448">
    <property type="entry name" value="PAS_4"/>
    <property type="match status" value="1"/>
</dbReference>
<evidence type="ECO:0000259" key="8">
    <source>
        <dbReference type="PROSITE" id="PS50113"/>
    </source>
</evidence>
<feature type="coiled-coil region" evidence="5">
    <location>
        <begin position="282"/>
        <end position="313"/>
    </location>
</feature>
<dbReference type="EMBL" id="JACBYR010000001">
    <property type="protein sequence ID" value="NYE83498.1"/>
    <property type="molecule type" value="Genomic_DNA"/>
</dbReference>
<dbReference type="InterPro" id="IPR036097">
    <property type="entry name" value="HisK_dim/P_sf"/>
</dbReference>
<feature type="domain" description="Histidine kinase" evidence="6">
    <location>
        <begin position="329"/>
        <end position="552"/>
    </location>
</feature>
<dbReference type="CDD" id="cd00082">
    <property type="entry name" value="HisKA"/>
    <property type="match status" value="1"/>
</dbReference>
<dbReference type="InterPro" id="IPR011006">
    <property type="entry name" value="CheY-like_superfamily"/>
</dbReference>
<dbReference type="CDD" id="cd16919">
    <property type="entry name" value="HATPase_CckA-like"/>
    <property type="match status" value="1"/>
</dbReference>
<dbReference type="InterPro" id="IPR013656">
    <property type="entry name" value="PAS_4"/>
</dbReference>
<keyword evidence="5" id="KW-0175">Coiled coil</keyword>
<dbReference type="SUPFAM" id="SSF55874">
    <property type="entry name" value="ATPase domain of HSP90 chaperone/DNA topoisomerase II/histidine kinase"/>
    <property type="match status" value="1"/>
</dbReference>
<dbReference type="PRINTS" id="PR00344">
    <property type="entry name" value="BCTRLSENSOR"/>
</dbReference>
<keyword evidence="10" id="KW-1185">Reference proteome</keyword>
<feature type="modified residue" description="4-aspartylphosphate" evidence="4">
    <location>
        <position position="765"/>
    </location>
</feature>
<dbReference type="Gene3D" id="1.10.287.130">
    <property type="match status" value="1"/>
</dbReference>
<dbReference type="InterPro" id="IPR004358">
    <property type="entry name" value="Sig_transdc_His_kin-like_C"/>
</dbReference>
<dbReference type="InterPro" id="IPR035965">
    <property type="entry name" value="PAS-like_dom_sf"/>
</dbReference>
<dbReference type="CDD" id="cd18161">
    <property type="entry name" value="REC_hyHK_blue-like"/>
    <property type="match status" value="1"/>
</dbReference>
<evidence type="ECO:0000256" key="4">
    <source>
        <dbReference type="PROSITE-ProRule" id="PRU00169"/>
    </source>
</evidence>
<dbReference type="PROSITE" id="PS50110">
    <property type="entry name" value="RESPONSE_REGULATORY"/>
    <property type="match status" value="2"/>
</dbReference>
<dbReference type="GO" id="GO:0000155">
    <property type="term" value="F:phosphorelay sensor kinase activity"/>
    <property type="evidence" value="ECO:0007669"/>
    <property type="project" value="InterPro"/>
</dbReference>
<evidence type="ECO:0000259" key="6">
    <source>
        <dbReference type="PROSITE" id="PS50109"/>
    </source>
</evidence>
<dbReference type="Gene3D" id="3.30.450.20">
    <property type="entry name" value="PAS domain"/>
    <property type="match status" value="2"/>
</dbReference>
<feature type="domain" description="Response regulatory" evidence="7">
    <location>
        <begin position="572"/>
        <end position="688"/>
    </location>
</feature>
<organism evidence="9 10">
    <name type="scientific">Pigmentiphaga litoralis</name>
    <dbReference type="NCBI Taxonomy" id="516702"/>
    <lineage>
        <taxon>Bacteria</taxon>
        <taxon>Pseudomonadati</taxon>
        <taxon>Pseudomonadota</taxon>
        <taxon>Betaproteobacteria</taxon>
        <taxon>Burkholderiales</taxon>
        <taxon>Alcaligenaceae</taxon>
        <taxon>Pigmentiphaga</taxon>
    </lineage>
</organism>